<comment type="caution">
    <text evidence="1">The sequence shown here is derived from an EMBL/GenBank/DDBJ whole genome shotgun (WGS) entry which is preliminary data.</text>
</comment>
<proteinExistence type="predicted"/>
<dbReference type="EMBL" id="MFJE01000046">
    <property type="protein sequence ID" value="OGG13560.1"/>
    <property type="molecule type" value="Genomic_DNA"/>
</dbReference>
<dbReference type="AlphaFoldDB" id="A0A1F5ZM53"/>
<dbReference type="Pfam" id="PF22091">
    <property type="entry name" value="DUF6941"/>
    <property type="match status" value="1"/>
</dbReference>
<gene>
    <name evidence="1" type="ORF">A2773_02835</name>
</gene>
<reference evidence="1 2" key="1">
    <citation type="journal article" date="2016" name="Nat. Commun.">
        <title>Thousands of microbial genomes shed light on interconnected biogeochemical processes in an aquifer system.</title>
        <authorList>
            <person name="Anantharaman K."/>
            <person name="Brown C.T."/>
            <person name="Hug L.A."/>
            <person name="Sharon I."/>
            <person name="Castelle C.J."/>
            <person name="Probst A.J."/>
            <person name="Thomas B.C."/>
            <person name="Singh A."/>
            <person name="Wilkins M.J."/>
            <person name="Karaoz U."/>
            <person name="Brodie E.L."/>
            <person name="Williams K.H."/>
            <person name="Hubbard S.S."/>
            <person name="Banfield J.F."/>
        </authorList>
    </citation>
    <scope>NUCLEOTIDE SEQUENCE [LARGE SCALE GENOMIC DNA]</scope>
</reference>
<evidence type="ECO:0000313" key="2">
    <source>
        <dbReference type="Proteomes" id="UP000177383"/>
    </source>
</evidence>
<evidence type="ECO:0008006" key="3">
    <source>
        <dbReference type="Google" id="ProtNLM"/>
    </source>
</evidence>
<accession>A0A1F5ZM53</accession>
<dbReference type="InterPro" id="IPR054221">
    <property type="entry name" value="DUF6941"/>
</dbReference>
<sequence>MKGNAKKVKDEIVKPTLQYLVLCDAVSMPDQRGKVSFIGVFDKFLRLGIIPHFAIAVGWKNGKGNFKFNIKLLDPELNLLFETPEMELPLTHETQAAPAYLSIDGMNFAKPGVYWIEVLLDNESVQSIPLPVEKSI</sequence>
<dbReference type="Proteomes" id="UP000177383">
    <property type="component" value="Unassembled WGS sequence"/>
</dbReference>
<evidence type="ECO:0000313" key="1">
    <source>
        <dbReference type="EMBL" id="OGG13560.1"/>
    </source>
</evidence>
<organism evidence="1 2">
    <name type="scientific">Candidatus Gottesmanbacteria bacterium RIFCSPHIGHO2_01_FULL_39_10</name>
    <dbReference type="NCBI Taxonomy" id="1798375"/>
    <lineage>
        <taxon>Bacteria</taxon>
        <taxon>Candidatus Gottesmaniibacteriota</taxon>
    </lineage>
</organism>
<protein>
    <recommendedName>
        <fullName evidence="3">Wzt C-terminal domain-containing protein</fullName>
    </recommendedName>
</protein>
<dbReference type="STRING" id="1798375.A2773_02835"/>
<name>A0A1F5ZM53_9BACT</name>